<dbReference type="Proteomes" id="UP001500740">
    <property type="component" value="Unassembled WGS sequence"/>
</dbReference>
<evidence type="ECO:0000313" key="3">
    <source>
        <dbReference type="EMBL" id="GAA0451139.1"/>
    </source>
</evidence>
<dbReference type="SMART" id="SM00849">
    <property type="entry name" value="Lactamase_B"/>
    <property type="match status" value="1"/>
</dbReference>
<dbReference type="PROSITE" id="PS51257">
    <property type="entry name" value="PROKAR_LIPOPROTEIN"/>
    <property type="match status" value="1"/>
</dbReference>
<gene>
    <name evidence="3" type="ORF">GCM10008935_02050</name>
</gene>
<accession>A0ABP3JEJ1</accession>
<evidence type="ECO:0000313" key="4">
    <source>
        <dbReference type="Proteomes" id="UP001500740"/>
    </source>
</evidence>
<dbReference type="InterPro" id="IPR001279">
    <property type="entry name" value="Metallo-B-lactamas"/>
</dbReference>
<keyword evidence="4" id="KW-1185">Reference proteome</keyword>
<organism evidence="3 4">
    <name type="scientific">Alkalibacillus silvisoli</name>
    <dbReference type="NCBI Taxonomy" id="392823"/>
    <lineage>
        <taxon>Bacteria</taxon>
        <taxon>Bacillati</taxon>
        <taxon>Bacillota</taxon>
        <taxon>Bacilli</taxon>
        <taxon>Bacillales</taxon>
        <taxon>Bacillaceae</taxon>
        <taxon>Alkalibacillus</taxon>
    </lineage>
</organism>
<dbReference type="SUPFAM" id="SSF47781">
    <property type="entry name" value="RuvA domain 2-like"/>
    <property type="match status" value="1"/>
</dbReference>
<dbReference type="InterPro" id="IPR010994">
    <property type="entry name" value="RuvA_2-like"/>
</dbReference>
<feature type="compositionally biased region" description="Acidic residues" evidence="1">
    <location>
        <begin position="24"/>
        <end position="79"/>
    </location>
</feature>
<dbReference type="Pfam" id="PF00753">
    <property type="entry name" value="Lactamase_B"/>
    <property type="match status" value="1"/>
</dbReference>
<feature type="region of interest" description="Disordered" evidence="1">
    <location>
        <begin position="24"/>
        <end position="82"/>
    </location>
</feature>
<dbReference type="EMBL" id="BAAACZ010000003">
    <property type="protein sequence ID" value="GAA0451139.1"/>
    <property type="molecule type" value="Genomic_DNA"/>
</dbReference>
<dbReference type="Pfam" id="PF12836">
    <property type="entry name" value="HHH_3"/>
    <property type="match status" value="1"/>
</dbReference>
<dbReference type="InterPro" id="IPR035681">
    <property type="entry name" value="ComA-like_MBL"/>
</dbReference>
<dbReference type="InterPro" id="IPR036866">
    <property type="entry name" value="RibonucZ/Hydroxyglut_hydro"/>
</dbReference>
<dbReference type="RefSeq" id="WP_343781196.1">
    <property type="nucleotide sequence ID" value="NZ_BAAACZ010000003.1"/>
</dbReference>
<sequence length="427" mass="46867">MRVQVGLIVALLGFIFLSACEEQEPSSEPIGEIEEVEESQLEQREEVEEDSVVENGSAEEVEVDSVDENGSEEESENSEESLQSQLEVYYFDVGQADSTLLKYEHEEDLYRILIDTGDWISSDVTYYLNDLEIDVIDLVIGTHIHADHIGQMDEVIENFEVDEVWMTGNEGTSETYEQAITAIETSDVDYHEPRKGEEYDIGPLEVDVVHPNELTGDYNEDSISTKMTYGDVSFLFTGDAEEGAEASMLQAGHELDADVLKLGHHGSSSSTGSQFLEAVDPNIAIYSAGANNSYGHPHSEVVERVKNANIDLYGTDVHGTVTVTTDGEDLNVETQHNGTIEVENTEEQETNETEEEAANSDSKEGCVDLNSASTDELQAIIHIGPERAQEIMDLRPFDSVSELTRVHGIGDGRLGDIKSEGVACVGG</sequence>
<feature type="compositionally biased region" description="Acidic residues" evidence="1">
    <location>
        <begin position="344"/>
        <end position="358"/>
    </location>
</feature>
<evidence type="ECO:0000259" key="2">
    <source>
        <dbReference type="SMART" id="SM00849"/>
    </source>
</evidence>
<dbReference type="CDD" id="cd07731">
    <property type="entry name" value="ComA-like_MBL-fold"/>
    <property type="match status" value="1"/>
</dbReference>
<dbReference type="InterPro" id="IPR052159">
    <property type="entry name" value="Competence_DNA_uptake"/>
</dbReference>
<protein>
    <submittedName>
        <fullName evidence="3">MBL fold metallo-hydrolase</fullName>
    </submittedName>
</protein>
<comment type="caution">
    <text evidence="3">The sequence shown here is derived from an EMBL/GenBank/DDBJ whole genome shotgun (WGS) entry which is preliminary data.</text>
</comment>
<proteinExistence type="predicted"/>
<reference evidence="4" key="1">
    <citation type="journal article" date="2019" name="Int. J. Syst. Evol. Microbiol.">
        <title>The Global Catalogue of Microorganisms (GCM) 10K type strain sequencing project: providing services to taxonomists for standard genome sequencing and annotation.</title>
        <authorList>
            <consortium name="The Broad Institute Genomics Platform"/>
            <consortium name="The Broad Institute Genome Sequencing Center for Infectious Disease"/>
            <person name="Wu L."/>
            <person name="Ma J."/>
        </authorList>
    </citation>
    <scope>NUCLEOTIDE SEQUENCE [LARGE SCALE GENOMIC DNA]</scope>
    <source>
        <strain evidence="4">JCM 14193</strain>
    </source>
</reference>
<evidence type="ECO:0000256" key="1">
    <source>
        <dbReference type="SAM" id="MobiDB-lite"/>
    </source>
</evidence>
<dbReference type="SUPFAM" id="SSF56281">
    <property type="entry name" value="Metallo-hydrolase/oxidoreductase"/>
    <property type="match status" value="1"/>
</dbReference>
<dbReference type="PANTHER" id="PTHR30619">
    <property type="entry name" value="DNA INTERNALIZATION/COMPETENCE PROTEIN COMEC/REC2"/>
    <property type="match status" value="1"/>
</dbReference>
<dbReference type="PANTHER" id="PTHR30619:SF7">
    <property type="entry name" value="BETA-LACTAMASE DOMAIN PROTEIN"/>
    <property type="match status" value="1"/>
</dbReference>
<feature type="domain" description="Metallo-beta-lactamase" evidence="2">
    <location>
        <begin position="95"/>
        <end position="289"/>
    </location>
</feature>
<feature type="region of interest" description="Disordered" evidence="1">
    <location>
        <begin position="344"/>
        <end position="368"/>
    </location>
</feature>
<name>A0ABP3JEJ1_9BACI</name>
<dbReference type="Gene3D" id="3.60.15.10">
    <property type="entry name" value="Ribonuclease Z/Hydroxyacylglutathione hydrolase-like"/>
    <property type="match status" value="1"/>
</dbReference>
<dbReference type="Gene3D" id="1.10.150.320">
    <property type="entry name" value="Photosystem II 12 kDa extrinsic protein"/>
    <property type="match status" value="1"/>
</dbReference>